<dbReference type="AlphaFoldDB" id="A0A4Y2DUN8"/>
<comment type="caution">
    <text evidence="1">The sequence shown here is derived from an EMBL/GenBank/DDBJ whole genome shotgun (WGS) entry which is preliminary data.</text>
</comment>
<dbReference type="EMBL" id="BGPR01000425">
    <property type="protein sequence ID" value="GBM19538.1"/>
    <property type="molecule type" value="Genomic_DNA"/>
</dbReference>
<evidence type="ECO:0000313" key="2">
    <source>
        <dbReference type="Proteomes" id="UP000499080"/>
    </source>
</evidence>
<proteinExistence type="predicted"/>
<reference evidence="1 2" key="1">
    <citation type="journal article" date="2019" name="Sci. Rep.">
        <title>Orb-weaving spider Araneus ventricosus genome elucidates the spidroin gene catalogue.</title>
        <authorList>
            <person name="Kono N."/>
            <person name="Nakamura H."/>
            <person name="Ohtoshi R."/>
            <person name="Moran D.A.P."/>
            <person name="Shinohara A."/>
            <person name="Yoshida Y."/>
            <person name="Fujiwara M."/>
            <person name="Mori M."/>
            <person name="Tomita M."/>
            <person name="Arakawa K."/>
        </authorList>
    </citation>
    <scope>NUCLEOTIDE SEQUENCE [LARGE SCALE GENOMIC DNA]</scope>
</reference>
<dbReference type="Proteomes" id="UP000499080">
    <property type="component" value="Unassembled WGS sequence"/>
</dbReference>
<evidence type="ECO:0000313" key="1">
    <source>
        <dbReference type="EMBL" id="GBM19538.1"/>
    </source>
</evidence>
<accession>A0A4Y2DUN8</accession>
<sequence length="118" mass="13551">MTLKKSLINLRICRSQKFLCISFSASHLVLDRKVPPMSPKNISSTMRNISVKASSFVLLSDSFIYARILYLRLPSFASARAGIAQIDNFRRSTSTTYIRQPYCLLQGGYRSSKFRYRQ</sequence>
<protein>
    <submittedName>
        <fullName evidence="1">Uncharacterized protein</fullName>
    </submittedName>
</protein>
<organism evidence="1 2">
    <name type="scientific">Araneus ventricosus</name>
    <name type="common">Orbweaver spider</name>
    <name type="synonym">Epeira ventricosa</name>
    <dbReference type="NCBI Taxonomy" id="182803"/>
    <lineage>
        <taxon>Eukaryota</taxon>
        <taxon>Metazoa</taxon>
        <taxon>Ecdysozoa</taxon>
        <taxon>Arthropoda</taxon>
        <taxon>Chelicerata</taxon>
        <taxon>Arachnida</taxon>
        <taxon>Araneae</taxon>
        <taxon>Araneomorphae</taxon>
        <taxon>Entelegynae</taxon>
        <taxon>Araneoidea</taxon>
        <taxon>Araneidae</taxon>
        <taxon>Araneus</taxon>
    </lineage>
</organism>
<name>A0A4Y2DUN8_ARAVE</name>
<keyword evidence="2" id="KW-1185">Reference proteome</keyword>
<gene>
    <name evidence="1" type="ORF">AVEN_108006_1</name>
</gene>